<dbReference type="PANTHER" id="PTHR30024:SF47">
    <property type="entry name" value="TAURINE-BINDING PERIPLASMIC PROTEIN"/>
    <property type="match status" value="1"/>
</dbReference>
<dbReference type="AlphaFoldDB" id="A0A5C4MWE3"/>
<feature type="signal peptide" evidence="4">
    <location>
        <begin position="1"/>
        <end position="23"/>
    </location>
</feature>
<evidence type="ECO:0000256" key="4">
    <source>
        <dbReference type="SAM" id="SignalP"/>
    </source>
</evidence>
<feature type="domain" description="SsuA/THI5-like" evidence="5">
    <location>
        <begin position="39"/>
        <end position="239"/>
    </location>
</feature>
<dbReference type="GO" id="GO:0042918">
    <property type="term" value="P:alkanesulfonate transmembrane transport"/>
    <property type="evidence" value="ECO:0007669"/>
    <property type="project" value="TreeGrafter"/>
</dbReference>
<gene>
    <name evidence="6" type="ORF">FHG66_10095</name>
</gene>
<dbReference type="InterPro" id="IPR015168">
    <property type="entry name" value="SsuA/THI5"/>
</dbReference>
<organism evidence="6 7">
    <name type="scientific">Rubellimicrobium rubrum</name>
    <dbReference type="NCBI Taxonomy" id="2585369"/>
    <lineage>
        <taxon>Bacteria</taxon>
        <taxon>Pseudomonadati</taxon>
        <taxon>Pseudomonadota</taxon>
        <taxon>Alphaproteobacteria</taxon>
        <taxon>Rhodobacterales</taxon>
        <taxon>Roseobacteraceae</taxon>
        <taxon>Rubellimicrobium</taxon>
    </lineage>
</organism>
<comment type="caution">
    <text evidence="6">The sequence shown here is derived from an EMBL/GenBank/DDBJ whole genome shotgun (WGS) entry which is preliminary data.</text>
</comment>
<dbReference type="PANTHER" id="PTHR30024">
    <property type="entry name" value="ALIPHATIC SULFONATES-BINDING PROTEIN-RELATED"/>
    <property type="match status" value="1"/>
</dbReference>
<evidence type="ECO:0000256" key="3">
    <source>
        <dbReference type="ARBA" id="ARBA00022729"/>
    </source>
</evidence>
<keyword evidence="3 4" id="KW-0732">Signal</keyword>
<evidence type="ECO:0000256" key="2">
    <source>
        <dbReference type="ARBA" id="ARBA00010742"/>
    </source>
</evidence>
<evidence type="ECO:0000313" key="7">
    <source>
        <dbReference type="Proteomes" id="UP000305887"/>
    </source>
</evidence>
<dbReference type="Gene3D" id="3.40.190.10">
    <property type="entry name" value="Periplasmic binding protein-like II"/>
    <property type="match status" value="2"/>
</dbReference>
<proteinExistence type="inferred from homology"/>
<dbReference type="EMBL" id="VDFU01000009">
    <property type="protein sequence ID" value="TNC49856.1"/>
    <property type="molecule type" value="Genomic_DNA"/>
</dbReference>
<dbReference type="Proteomes" id="UP000305887">
    <property type="component" value="Unassembled WGS sequence"/>
</dbReference>
<feature type="chain" id="PRO_5022993190" evidence="4">
    <location>
        <begin position="24"/>
        <end position="334"/>
    </location>
</feature>
<comment type="subcellular location">
    <subcellularLocation>
        <location evidence="1">Periplasm</location>
    </subcellularLocation>
</comment>
<sequence>MTKGSTLTGLLLGAAVLAGPAAAQEDGITVGYFLEWPMPFQFAKAQGLYEERLGVPVEWVTFDTGTAMSAAMASGDVDISVSQGVPPFVVATSAGQDLVALDIAVSYSDNDNCVVQQALEIDKANAGAELPGKRVGVPLGTAPYYGFLRQMEHFGVDVASLEVVDMAPADGAAAFAQGAIDVFCGWGGHLRTAMETGNVLLTGTEKEELGILVFDVTSAPRSFVQENPDLVESFLAVTHEMNDRWNAGGAEAEAMIPVIAQESGMDETATRETLASFVFPGSDEQLTAKWLGGGIQDYMTGVAGVFVAAGNIPAALDSYADTVEPGPLTAAVAQ</sequence>
<dbReference type="SUPFAM" id="SSF53850">
    <property type="entry name" value="Periplasmic binding protein-like II"/>
    <property type="match status" value="1"/>
</dbReference>
<dbReference type="Pfam" id="PF09084">
    <property type="entry name" value="NMT1"/>
    <property type="match status" value="1"/>
</dbReference>
<dbReference type="OrthoDB" id="6788250at2"/>
<protein>
    <submittedName>
        <fullName evidence="6">Taurine ABC transporter substrate-binding protein</fullName>
    </submittedName>
</protein>
<dbReference type="GO" id="GO:0042597">
    <property type="term" value="C:periplasmic space"/>
    <property type="evidence" value="ECO:0007669"/>
    <property type="project" value="UniProtKB-SubCell"/>
</dbReference>
<accession>A0A5C4MWE3</accession>
<dbReference type="RefSeq" id="WP_139076632.1">
    <property type="nucleotide sequence ID" value="NZ_VDFU01000009.1"/>
</dbReference>
<evidence type="ECO:0000256" key="1">
    <source>
        <dbReference type="ARBA" id="ARBA00004418"/>
    </source>
</evidence>
<comment type="similarity">
    <text evidence="2">Belongs to the bacterial solute-binding protein SsuA/TauA family.</text>
</comment>
<reference evidence="6 7" key="1">
    <citation type="submission" date="2019-06" db="EMBL/GenBank/DDBJ databases">
        <title>YIM 131921 draft genome.</title>
        <authorList>
            <person name="Jiang L."/>
        </authorList>
    </citation>
    <scope>NUCLEOTIDE SEQUENCE [LARGE SCALE GENOMIC DNA]</scope>
    <source>
        <strain evidence="6 7">YIM 131921</strain>
    </source>
</reference>
<evidence type="ECO:0000259" key="5">
    <source>
        <dbReference type="Pfam" id="PF09084"/>
    </source>
</evidence>
<keyword evidence="7" id="KW-1185">Reference proteome</keyword>
<evidence type="ECO:0000313" key="6">
    <source>
        <dbReference type="EMBL" id="TNC49856.1"/>
    </source>
</evidence>
<name>A0A5C4MWE3_9RHOB</name>